<dbReference type="EMBL" id="BNCO01000003">
    <property type="protein sequence ID" value="GIL45178.1"/>
    <property type="molecule type" value="Genomic_DNA"/>
</dbReference>
<organism evidence="2 3">
    <name type="scientific">Volvox africanus</name>
    <dbReference type="NCBI Taxonomy" id="51714"/>
    <lineage>
        <taxon>Eukaryota</taxon>
        <taxon>Viridiplantae</taxon>
        <taxon>Chlorophyta</taxon>
        <taxon>core chlorophytes</taxon>
        <taxon>Chlorophyceae</taxon>
        <taxon>CS clade</taxon>
        <taxon>Chlamydomonadales</taxon>
        <taxon>Volvocaceae</taxon>
        <taxon>Volvox</taxon>
    </lineage>
</organism>
<dbReference type="AlphaFoldDB" id="A0A8J4ASC2"/>
<evidence type="ECO:0000259" key="1">
    <source>
        <dbReference type="Pfam" id="PF14347"/>
    </source>
</evidence>
<dbReference type="Proteomes" id="UP000747399">
    <property type="component" value="Unassembled WGS sequence"/>
</dbReference>
<protein>
    <recommendedName>
        <fullName evidence="1">DUF4399 domain-containing protein</fullName>
    </recommendedName>
</protein>
<gene>
    <name evidence="2" type="ORF">Vafri_2502</name>
</gene>
<evidence type="ECO:0000313" key="2">
    <source>
        <dbReference type="EMBL" id="GIL45178.1"/>
    </source>
</evidence>
<comment type="caution">
    <text evidence="2">The sequence shown here is derived from an EMBL/GenBank/DDBJ whole genome shotgun (WGS) entry which is preliminary data.</text>
</comment>
<dbReference type="Pfam" id="PF14347">
    <property type="entry name" value="DUF4399"/>
    <property type="match status" value="1"/>
</dbReference>
<accession>A0A8J4ASC2</accession>
<sequence length="178" mass="18396">FQPSKFCCFLDVTRKMLTSKLCKPAAPAVCSSRRSIACRASAGISEKAVKTAATIILSSGLVVSQALAAGVSFQNVQSGATVSSPVHLDLSVEGLTVKPAAEGIVAGTGHHHIIIDAPPPAEGIAIPFDDAHKHFGKGQTSVDLELPPGKHTLTLQFANAAHESYGPAFASTITLDVK</sequence>
<keyword evidence="3" id="KW-1185">Reference proteome</keyword>
<dbReference type="InterPro" id="IPR025512">
    <property type="entry name" value="DUF4399"/>
</dbReference>
<feature type="non-terminal residue" evidence="2">
    <location>
        <position position="178"/>
    </location>
</feature>
<reference evidence="2" key="1">
    <citation type="journal article" date="2021" name="Proc. Natl. Acad. Sci. U.S.A.">
        <title>Three genomes in the algal genus Volvox reveal the fate of a haploid sex-determining region after a transition to homothallism.</title>
        <authorList>
            <person name="Yamamoto K."/>
            <person name="Hamaji T."/>
            <person name="Kawai-Toyooka H."/>
            <person name="Matsuzaki R."/>
            <person name="Takahashi F."/>
            <person name="Nishimura Y."/>
            <person name="Kawachi M."/>
            <person name="Noguchi H."/>
            <person name="Minakuchi Y."/>
            <person name="Umen J.G."/>
            <person name="Toyoda A."/>
            <person name="Nozaki H."/>
        </authorList>
    </citation>
    <scope>NUCLEOTIDE SEQUENCE</scope>
    <source>
        <strain evidence="2">NIES-3780</strain>
    </source>
</reference>
<proteinExistence type="predicted"/>
<feature type="domain" description="DUF4399" evidence="1">
    <location>
        <begin position="90"/>
        <end position="178"/>
    </location>
</feature>
<evidence type="ECO:0000313" key="3">
    <source>
        <dbReference type="Proteomes" id="UP000747399"/>
    </source>
</evidence>
<name>A0A8J4ASC2_9CHLO</name>